<evidence type="ECO:0000313" key="4">
    <source>
        <dbReference type="Proteomes" id="UP001165090"/>
    </source>
</evidence>
<proteinExistence type="predicted"/>
<feature type="coiled-coil region" evidence="1">
    <location>
        <begin position="492"/>
        <end position="519"/>
    </location>
</feature>
<dbReference type="Proteomes" id="UP001165090">
    <property type="component" value="Unassembled WGS sequence"/>
</dbReference>
<protein>
    <submittedName>
        <fullName evidence="3">Uncharacterized protein</fullName>
    </submittedName>
</protein>
<dbReference type="EMBL" id="BSDZ01000008">
    <property type="protein sequence ID" value="GLI60412.1"/>
    <property type="molecule type" value="Genomic_DNA"/>
</dbReference>
<feature type="coiled-coil region" evidence="1">
    <location>
        <begin position="590"/>
        <end position="685"/>
    </location>
</feature>
<evidence type="ECO:0000256" key="2">
    <source>
        <dbReference type="SAM" id="MobiDB-lite"/>
    </source>
</evidence>
<feature type="region of interest" description="Disordered" evidence="2">
    <location>
        <begin position="50"/>
        <end position="85"/>
    </location>
</feature>
<sequence length="944" mass="103392">MSLSNEDSRKALLGAVSRALDSYEAGKLNPLLISPLLEQLQLVLEAVAAENDPQPHETRDGMGLAGGDTPESDGGSTAAGSSAMEQGRLQEMETELMGLKQENQQLHRQVAELHAAVRQEQERAEVAAETAAAAPGPLRLSYGGGGDTRRSQDRGPMDLGPQRLSSEGLKQQLADSRTEMAMVACRAGGPSRAEAVLMGELEQHRQVAASLRRELQNVVANAAREKEALSQEVRHWQLAANQAASVAERAQQKMAAGEQRQEAQMDQLRDQARELGVMQQQLAATRAALAHRTSHLEWLDKALLQPLLAWHAETDPAVVPALVAGMGVARAAHGSSPMQSGAPARRGGGNALVKVPTVTGAISVDVEPVLEHQIKPAVAAFQVLRATAMQARSATEQLQAALDAKRELWEALTAEKTASERRANEALRLANVEAHLTMQVQELVSELTRVKLESAQAMKAAQEATEAAHADSAAAAFERGRQMGDRQAAVAVAALRGELQEHEKALQRERELLADVRRAGEVATEQAKRAGEIAVEQARREGELAVEQARKEGQLAVLQARQDGELAVEEARLKGEAALRKARCEWERAIEEARKHAVAAEDAVRREAAEARDEREAELQRMVEQAQSHAAFLEDQLRQTEERAAEALAKCEQYLQQVCDLTKELEQVRKELAEKDATAAAAAKEKESAIAELEARLCESMQRPATQAEQLEEYANQHDSAQVRSLEPLRSHLAHVSEERDVLHTECMTLRQQLSAVQGAAAGVEVEMDALSSALESHKAARASAEAAADEARRAAAAATTAAEEAVSRVAMLTQQLQEAELIHEQEMRLLEARCAAKLDAAQARYQAELEALQARLKMLRLKQSRVMAYVDDVFMSEEQEKEQQLHHQHQVQLVEQDRDQSPRWEQDHLERQRERVLTGLTAEGRASTWQQQQQRPRMGAIPE</sequence>
<feature type="coiled-coil region" evidence="1">
    <location>
        <begin position="768"/>
        <end position="863"/>
    </location>
</feature>
<feature type="region of interest" description="Disordered" evidence="2">
    <location>
        <begin position="128"/>
        <end position="175"/>
    </location>
</feature>
<gene>
    <name evidence="3" type="ORF">VaNZ11_002563</name>
</gene>
<keyword evidence="4" id="KW-1185">Reference proteome</keyword>
<accession>A0ABQ5RTR4</accession>
<reference evidence="3 4" key="1">
    <citation type="journal article" date="2023" name="IScience">
        <title>Expanded male sex-determining region conserved during the evolution of homothallism in the green alga Volvox.</title>
        <authorList>
            <person name="Yamamoto K."/>
            <person name="Matsuzaki R."/>
            <person name="Mahakham W."/>
            <person name="Heman W."/>
            <person name="Sekimoto H."/>
            <person name="Kawachi M."/>
            <person name="Minakuchi Y."/>
            <person name="Toyoda A."/>
            <person name="Nozaki H."/>
        </authorList>
    </citation>
    <scope>NUCLEOTIDE SEQUENCE [LARGE SCALE GENOMIC DNA]</scope>
    <source>
        <strain evidence="3 4">NIES-4468</strain>
    </source>
</reference>
<organism evidence="3 4">
    <name type="scientific">Volvox africanus</name>
    <dbReference type="NCBI Taxonomy" id="51714"/>
    <lineage>
        <taxon>Eukaryota</taxon>
        <taxon>Viridiplantae</taxon>
        <taxon>Chlorophyta</taxon>
        <taxon>core chlorophytes</taxon>
        <taxon>Chlorophyceae</taxon>
        <taxon>CS clade</taxon>
        <taxon>Chlamydomonadales</taxon>
        <taxon>Volvocaceae</taxon>
        <taxon>Volvox</taxon>
    </lineage>
</organism>
<feature type="compositionally biased region" description="Low complexity" evidence="2">
    <location>
        <begin position="74"/>
        <end position="83"/>
    </location>
</feature>
<feature type="compositionally biased region" description="Basic and acidic residues" evidence="2">
    <location>
        <begin position="147"/>
        <end position="156"/>
    </location>
</feature>
<feature type="compositionally biased region" description="Polar residues" evidence="2">
    <location>
        <begin position="163"/>
        <end position="175"/>
    </location>
</feature>
<evidence type="ECO:0000256" key="1">
    <source>
        <dbReference type="SAM" id="Coils"/>
    </source>
</evidence>
<feature type="non-terminal residue" evidence="3">
    <location>
        <position position="944"/>
    </location>
</feature>
<keyword evidence="1" id="KW-0175">Coiled coil</keyword>
<feature type="coiled-coil region" evidence="1">
    <location>
        <begin position="201"/>
        <end position="267"/>
    </location>
</feature>
<comment type="caution">
    <text evidence="3">The sequence shown here is derived from an EMBL/GenBank/DDBJ whole genome shotgun (WGS) entry which is preliminary data.</text>
</comment>
<feature type="compositionally biased region" description="Basic and acidic residues" evidence="2">
    <location>
        <begin position="896"/>
        <end position="917"/>
    </location>
</feature>
<evidence type="ECO:0000313" key="3">
    <source>
        <dbReference type="EMBL" id="GLI60412.1"/>
    </source>
</evidence>
<feature type="region of interest" description="Disordered" evidence="2">
    <location>
        <begin position="881"/>
        <end position="944"/>
    </location>
</feature>
<name>A0ABQ5RTR4_9CHLO</name>